<dbReference type="Gene3D" id="3.30.450.20">
    <property type="entry name" value="PAS domain"/>
    <property type="match status" value="1"/>
</dbReference>
<evidence type="ECO:0000256" key="8">
    <source>
        <dbReference type="ARBA" id="ARBA00022777"/>
    </source>
</evidence>
<feature type="domain" description="PAC" evidence="14">
    <location>
        <begin position="624"/>
        <end position="676"/>
    </location>
</feature>
<dbReference type="InterPro" id="IPR004358">
    <property type="entry name" value="Sig_transdc_His_kin-like_C"/>
</dbReference>
<dbReference type="EC" id="2.7.13.3" evidence="3"/>
<dbReference type="Pfam" id="PF03924">
    <property type="entry name" value="CHASE"/>
    <property type="match status" value="1"/>
</dbReference>
<dbReference type="Pfam" id="PF00512">
    <property type="entry name" value="HisKA"/>
    <property type="match status" value="1"/>
</dbReference>
<dbReference type="InterPro" id="IPR000014">
    <property type="entry name" value="PAS"/>
</dbReference>
<dbReference type="InterPro" id="IPR006189">
    <property type="entry name" value="CHASE_dom"/>
</dbReference>
<keyword evidence="10 11" id="KW-0472">Membrane</keyword>
<evidence type="ECO:0000256" key="10">
    <source>
        <dbReference type="ARBA" id="ARBA00023136"/>
    </source>
</evidence>
<dbReference type="CDD" id="cd00082">
    <property type="entry name" value="HisKA"/>
    <property type="match status" value="1"/>
</dbReference>
<feature type="transmembrane region" description="Helical" evidence="11">
    <location>
        <begin position="80"/>
        <end position="102"/>
    </location>
</feature>
<dbReference type="NCBIfam" id="TIGR00229">
    <property type="entry name" value="sensory_box"/>
    <property type="match status" value="1"/>
</dbReference>
<evidence type="ECO:0000313" key="16">
    <source>
        <dbReference type="EMBL" id="WIT09942.1"/>
    </source>
</evidence>
<evidence type="ECO:0000259" key="15">
    <source>
        <dbReference type="PROSITE" id="PS50839"/>
    </source>
</evidence>
<organism evidence="16 17">
    <name type="scientific">Paucibacter sediminis</name>
    <dbReference type="NCBI Taxonomy" id="3019553"/>
    <lineage>
        <taxon>Bacteria</taxon>
        <taxon>Pseudomonadati</taxon>
        <taxon>Pseudomonadota</taxon>
        <taxon>Betaproteobacteria</taxon>
        <taxon>Burkholderiales</taxon>
        <taxon>Sphaerotilaceae</taxon>
        <taxon>Roseateles</taxon>
    </lineage>
</organism>
<feature type="transmembrane region" description="Helical" evidence="11">
    <location>
        <begin position="495"/>
        <end position="515"/>
    </location>
</feature>
<evidence type="ECO:0000256" key="11">
    <source>
        <dbReference type="SAM" id="Phobius"/>
    </source>
</evidence>
<dbReference type="SUPFAM" id="SSF55874">
    <property type="entry name" value="ATPase domain of HSP90 chaperone/DNA topoisomerase II/histidine kinase"/>
    <property type="match status" value="1"/>
</dbReference>
<evidence type="ECO:0000256" key="1">
    <source>
        <dbReference type="ARBA" id="ARBA00000085"/>
    </source>
</evidence>
<dbReference type="Gene3D" id="1.10.287.130">
    <property type="match status" value="1"/>
</dbReference>
<evidence type="ECO:0000256" key="3">
    <source>
        <dbReference type="ARBA" id="ARBA00012438"/>
    </source>
</evidence>
<accession>A0AA95N7S0</accession>
<dbReference type="InterPro" id="IPR005467">
    <property type="entry name" value="His_kinase_dom"/>
</dbReference>
<dbReference type="RefSeq" id="WP_285231012.1">
    <property type="nucleotide sequence ID" value="NZ_CP116346.1"/>
</dbReference>
<dbReference type="SMART" id="SM00387">
    <property type="entry name" value="HATPase_c"/>
    <property type="match status" value="1"/>
</dbReference>
<dbReference type="KEGG" id="pais:PFX98_13455"/>
<keyword evidence="17" id="KW-1185">Reference proteome</keyword>
<dbReference type="SMART" id="SM00091">
    <property type="entry name" value="PAS"/>
    <property type="match status" value="1"/>
</dbReference>
<dbReference type="InterPro" id="IPR000700">
    <property type="entry name" value="PAS-assoc_C"/>
</dbReference>
<keyword evidence="8" id="KW-0418">Kinase</keyword>
<feature type="domain" description="PAS" evidence="13">
    <location>
        <begin position="550"/>
        <end position="620"/>
    </location>
</feature>
<feature type="domain" description="CHASE" evidence="15">
    <location>
        <begin position="256"/>
        <end position="425"/>
    </location>
</feature>
<dbReference type="GO" id="GO:0000155">
    <property type="term" value="F:phosphorelay sensor kinase activity"/>
    <property type="evidence" value="ECO:0007669"/>
    <property type="project" value="InterPro"/>
</dbReference>
<dbReference type="SMART" id="SM00388">
    <property type="entry name" value="HisKA"/>
    <property type="match status" value="1"/>
</dbReference>
<dbReference type="InterPro" id="IPR007895">
    <property type="entry name" value="MASE1"/>
</dbReference>
<evidence type="ECO:0000313" key="17">
    <source>
        <dbReference type="Proteomes" id="UP001177769"/>
    </source>
</evidence>
<dbReference type="Pfam" id="PF05231">
    <property type="entry name" value="MASE1"/>
    <property type="match status" value="1"/>
</dbReference>
<dbReference type="InterPro" id="IPR036890">
    <property type="entry name" value="HATPase_C_sf"/>
</dbReference>
<evidence type="ECO:0000256" key="4">
    <source>
        <dbReference type="ARBA" id="ARBA00022475"/>
    </source>
</evidence>
<dbReference type="Gene3D" id="3.30.565.10">
    <property type="entry name" value="Histidine kinase-like ATPase, C-terminal domain"/>
    <property type="match status" value="1"/>
</dbReference>
<dbReference type="Gene3D" id="3.30.450.350">
    <property type="entry name" value="CHASE domain"/>
    <property type="match status" value="1"/>
</dbReference>
<dbReference type="Pfam" id="PF00989">
    <property type="entry name" value="PAS"/>
    <property type="match status" value="1"/>
</dbReference>
<dbReference type="FunFam" id="3.30.565.10:FF:000006">
    <property type="entry name" value="Sensor histidine kinase WalK"/>
    <property type="match status" value="1"/>
</dbReference>
<dbReference type="SUPFAM" id="SSF55785">
    <property type="entry name" value="PYP-like sensor domain (PAS domain)"/>
    <property type="match status" value="1"/>
</dbReference>
<dbReference type="EMBL" id="CP116346">
    <property type="protein sequence ID" value="WIT09942.1"/>
    <property type="molecule type" value="Genomic_DNA"/>
</dbReference>
<protein>
    <recommendedName>
        <fullName evidence="3">histidine kinase</fullName>
        <ecNumber evidence="3">2.7.13.3</ecNumber>
    </recommendedName>
</protein>
<dbReference type="SUPFAM" id="SSF47384">
    <property type="entry name" value="Homodimeric domain of signal transducing histidine kinase"/>
    <property type="match status" value="1"/>
</dbReference>
<dbReference type="GO" id="GO:0006355">
    <property type="term" value="P:regulation of DNA-templated transcription"/>
    <property type="evidence" value="ECO:0007669"/>
    <property type="project" value="InterPro"/>
</dbReference>
<dbReference type="InterPro" id="IPR003661">
    <property type="entry name" value="HisK_dim/P_dom"/>
</dbReference>
<dbReference type="InterPro" id="IPR036097">
    <property type="entry name" value="HisK_dim/P_sf"/>
</dbReference>
<dbReference type="InterPro" id="IPR035965">
    <property type="entry name" value="PAS-like_dom_sf"/>
</dbReference>
<evidence type="ECO:0000256" key="6">
    <source>
        <dbReference type="ARBA" id="ARBA00022679"/>
    </source>
</evidence>
<gene>
    <name evidence="16" type="ORF">PFX98_13455</name>
</gene>
<keyword evidence="6" id="KW-0808">Transferase</keyword>
<name>A0AA95N7S0_9BURK</name>
<proteinExistence type="predicted"/>
<feature type="domain" description="Histidine kinase" evidence="12">
    <location>
        <begin position="693"/>
        <end position="912"/>
    </location>
</feature>
<feature type="transmembrane region" description="Helical" evidence="11">
    <location>
        <begin position="123"/>
        <end position="147"/>
    </location>
</feature>
<keyword evidence="5" id="KW-0597">Phosphoprotein</keyword>
<comment type="catalytic activity">
    <reaction evidence="1">
        <text>ATP + protein L-histidine = ADP + protein N-phospho-L-histidine.</text>
        <dbReference type="EC" id="2.7.13.3"/>
    </reaction>
</comment>
<evidence type="ECO:0000256" key="5">
    <source>
        <dbReference type="ARBA" id="ARBA00022553"/>
    </source>
</evidence>
<feature type="transmembrane region" description="Helical" evidence="11">
    <location>
        <begin position="193"/>
        <end position="214"/>
    </location>
</feature>
<dbReference type="InterPro" id="IPR013767">
    <property type="entry name" value="PAS_fold"/>
</dbReference>
<dbReference type="InterPro" id="IPR003594">
    <property type="entry name" value="HATPase_dom"/>
</dbReference>
<dbReference type="Pfam" id="PF02518">
    <property type="entry name" value="HATPase_c"/>
    <property type="match status" value="1"/>
</dbReference>
<dbReference type="GO" id="GO:0005886">
    <property type="term" value="C:plasma membrane"/>
    <property type="evidence" value="ECO:0007669"/>
    <property type="project" value="UniProtKB-SubCell"/>
</dbReference>
<reference evidence="16" key="1">
    <citation type="submission" date="2023-01" db="EMBL/GenBank/DDBJ databases">
        <title>Whole genome sequence of Paucibacter sp. S2-9 isolated from pond sediment.</title>
        <authorList>
            <person name="Jung J.Y."/>
        </authorList>
    </citation>
    <scope>NUCLEOTIDE SEQUENCE</scope>
    <source>
        <strain evidence="16">S2-9</strain>
    </source>
</reference>
<dbReference type="PANTHER" id="PTHR43047">
    <property type="entry name" value="TWO-COMPONENT HISTIDINE PROTEIN KINASE"/>
    <property type="match status" value="1"/>
</dbReference>
<evidence type="ECO:0000256" key="7">
    <source>
        <dbReference type="ARBA" id="ARBA00022692"/>
    </source>
</evidence>
<dbReference type="AlphaFoldDB" id="A0AA95N7S0"/>
<dbReference type="CDD" id="cd00130">
    <property type="entry name" value="PAS"/>
    <property type="match status" value="1"/>
</dbReference>
<dbReference type="PROSITE" id="PS50113">
    <property type="entry name" value="PAC"/>
    <property type="match status" value="1"/>
</dbReference>
<evidence type="ECO:0000259" key="12">
    <source>
        <dbReference type="PROSITE" id="PS50109"/>
    </source>
</evidence>
<dbReference type="PRINTS" id="PR00344">
    <property type="entry name" value="BCTRLSENSOR"/>
</dbReference>
<keyword evidence="4" id="KW-1003">Cell membrane</keyword>
<feature type="transmembrane region" description="Helical" evidence="11">
    <location>
        <begin position="12"/>
        <end position="31"/>
    </location>
</feature>
<keyword evidence="9 11" id="KW-1133">Transmembrane helix</keyword>
<dbReference type="InterPro" id="IPR042240">
    <property type="entry name" value="CHASE_sf"/>
</dbReference>
<dbReference type="PROSITE" id="PS50839">
    <property type="entry name" value="CHASE"/>
    <property type="match status" value="1"/>
</dbReference>
<dbReference type="SMART" id="SM01079">
    <property type="entry name" value="CHASE"/>
    <property type="match status" value="1"/>
</dbReference>
<dbReference type="CDD" id="cd16922">
    <property type="entry name" value="HATPase_EvgS-ArcB-TorS-like"/>
    <property type="match status" value="1"/>
</dbReference>
<evidence type="ECO:0000256" key="2">
    <source>
        <dbReference type="ARBA" id="ARBA00004429"/>
    </source>
</evidence>
<dbReference type="PROSITE" id="PS50109">
    <property type="entry name" value="HIS_KIN"/>
    <property type="match status" value="1"/>
</dbReference>
<dbReference type="Proteomes" id="UP001177769">
    <property type="component" value="Chromosome"/>
</dbReference>
<evidence type="ECO:0000256" key="9">
    <source>
        <dbReference type="ARBA" id="ARBA00022989"/>
    </source>
</evidence>
<dbReference type="PROSITE" id="PS50112">
    <property type="entry name" value="PAS"/>
    <property type="match status" value="1"/>
</dbReference>
<evidence type="ECO:0000259" key="13">
    <source>
        <dbReference type="PROSITE" id="PS50112"/>
    </source>
</evidence>
<evidence type="ECO:0000259" key="14">
    <source>
        <dbReference type="PROSITE" id="PS50113"/>
    </source>
</evidence>
<feature type="transmembrane region" description="Helical" evidence="11">
    <location>
        <begin position="159"/>
        <end position="181"/>
    </location>
</feature>
<sequence>MPPPFLTWALRSLLLGLAYALISVLALRLALPPNYATPLYPSAGLALAALLCWGWRMVPAVVLGSFAANVLLAMERGHPSLLGPALIGVGAGLQAWVGAWAVQRLRGADPEELSLTEPRDLALFYALGAGLSCLISPSMGAAALWLNGAATLAQLPSTWGHWWVGDTLGVLIGAPITLTLIGQPRATWAPRRISVALPMLAATLLMVLATSQVISWETQGQRQAFERDALAAANALETALQEPLQALAANQVLFSIYPNLNRREFERGSVARLATGSRLLALGWAARVGPSELAAFDAAARRDGLADYRVHERQRAGDLRIATDEDKLAIRLIEPLQRNASALGVNIRAIPQARPALDHAARTGLPAATAGFRLSQDSADNTGVVLYQAVYAGEPGEPDNQALRQQALRGMVFATIRPDQVLDTVVRASAPYLAFCLVDTDPHTARPLLAGKPGCAAQTLPPLSRVHKLQFSGRAWELRAWAAGPMPSHDGMGSLLFAVVGLISTALLGALLLTVTGRAKRIADLVTERTAELRREVQERERAAEALHASEERFRNIFEHAAVGLVFTDLRGVPQQVNPYFCRLVGFSSAELMQRSSIAITHPDDRAEDLRLGRSLLRGEIDSYRRNKRYITKFGQIVQVRALVSMQRDARGEPFRLVGVVEDVTDQLRLRELERARSAAEAANQAKNEFLSRISHELRTPLNAMLGFTQLLELGGEQQLSEQQRGWLAQIRAAGWHLLEMINETLDWSRIETGALKLELAPQALEPLLASTWAMLEADAAKRGIAYSVELAADAQQVYADATRLKQVFTNLLSNAVKYNHPQGQVRVSSRALGDERIEITVADTGLGLSEAQQAQLFQPFNRLGRELSQAEGTGIGLVICKRLVEAMNGSLTVRSATGQGASFVLDLPASAGAMSSAAD</sequence>
<comment type="subcellular location">
    <subcellularLocation>
        <location evidence="2">Cell inner membrane</location>
        <topology evidence="2">Multi-pass membrane protein</topology>
    </subcellularLocation>
</comment>
<keyword evidence="7 11" id="KW-0812">Transmembrane</keyword>
<feature type="transmembrane region" description="Helical" evidence="11">
    <location>
        <begin position="43"/>
        <end position="68"/>
    </location>
</feature>